<dbReference type="Proteomes" id="UP001163328">
    <property type="component" value="Chromosome"/>
</dbReference>
<proteinExistence type="predicted"/>
<evidence type="ECO:0000313" key="1">
    <source>
        <dbReference type="EMBL" id="UYW01126.1"/>
    </source>
</evidence>
<reference evidence="1" key="1">
    <citation type="submission" date="2021-08" db="EMBL/GenBank/DDBJ databases">
        <title>Flavobacterium sp. strain CC-SYL302.</title>
        <authorList>
            <person name="Lin S.-Y."/>
            <person name="Lee T.-H."/>
            <person name="Young C.-C."/>
        </authorList>
    </citation>
    <scope>NUCLEOTIDE SEQUENCE</scope>
    <source>
        <strain evidence="1">CC-SYL302</strain>
    </source>
</reference>
<evidence type="ECO:0008006" key="3">
    <source>
        <dbReference type="Google" id="ProtNLM"/>
    </source>
</evidence>
<gene>
    <name evidence="1" type="ORF">K5I29_11745</name>
</gene>
<protein>
    <recommendedName>
        <fullName evidence="3">Lipoprotein</fullName>
    </recommendedName>
</protein>
<name>A0ABY6LY65_9FLAO</name>
<dbReference type="RefSeq" id="WP_264433527.1">
    <property type="nucleotide sequence ID" value="NZ_CP081495.1"/>
</dbReference>
<dbReference type="PROSITE" id="PS51257">
    <property type="entry name" value="PROKAR_LIPOPROTEIN"/>
    <property type="match status" value="1"/>
</dbReference>
<accession>A0ABY6LY65</accession>
<organism evidence="1 2">
    <name type="scientific">Flavobacterium agricola</name>
    <dbReference type="NCBI Taxonomy" id="2870839"/>
    <lineage>
        <taxon>Bacteria</taxon>
        <taxon>Pseudomonadati</taxon>
        <taxon>Bacteroidota</taxon>
        <taxon>Flavobacteriia</taxon>
        <taxon>Flavobacteriales</taxon>
        <taxon>Flavobacteriaceae</taxon>
        <taxon>Flavobacterium</taxon>
    </lineage>
</organism>
<sequence>MNRIYLSLLVSILLSSCFLEKENCDKMTKITSEEDYNLLLCKKPENLAGDGTWYYNLVGKNLNTQKDTLIKAYNYRWYDIIESFCEKGDTLVKKKDSPVVEIRKKDTIYTMEWQCGNPLINGVSFRDFKHPYQKI</sequence>
<evidence type="ECO:0000313" key="2">
    <source>
        <dbReference type="Proteomes" id="UP001163328"/>
    </source>
</evidence>
<keyword evidence="2" id="KW-1185">Reference proteome</keyword>
<dbReference type="EMBL" id="CP081495">
    <property type="protein sequence ID" value="UYW01126.1"/>
    <property type="molecule type" value="Genomic_DNA"/>
</dbReference>